<dbReference type="GO" id="GO:0032050">
    <property type="term" value="F:clathrin heavy chain binding"/>
    <property type="evidence" value="ECO:0007669"/>
    <property type="project" value="TreeGrafter"/>
</dbReference>
<reference evidence="9" key="1">
    <citation type="journal article" date="2023" name="Plant J.">
        <title>Genome sequences and population genomics provide insights into the demographic history, inbreeding, and mutation load of two 'living fossil' tree species of Dipteronia.</title>
        <authorList>
            <person name="Feng Y."/>
            <person name="Comes H.P."/>
            <person name="Chen J."/>
            <person name="Zhu S."/>
            <person name="Lu R."/>
            <person name="Zhang X."/>
            <person name="Li P."/>
            <person name="Qiu J."/>
            <person name="Olsen K.M."/>
            <person name="Qiu Y."/>
        </authorList>
    </citation>
    <scope>NUCLEOTIDE SEQUENCE</scope>
    <source>
        <strain evidence="9">KIB01</strain>
    </source>
</reference>
<evidence type="ECO:0000256" key="2">
    <source>
        <dbReference type="ARBA" id="ARBA00004180"/>
    </source>
</evidence>
<dbReference type="PANTHER" id="PTHR10639:SF24">
    <property type="entry name" value="CLATHRIN LIGHT CHAIN 3"/>
    <property type="match status" value="1"/>
</dbReference>
<dbReference type="GO" id="GO:0005198">
    <property type="term" value="F:structural molecule activity"/>
    <property type="evidence" value="ECO:0007669"/>
    <property type="project" value="InterPro"/>
</dbReference>
<keyword evidence="8" id="KW-1133">Transmembrane helix</keyword>
<dbReference type="PANTHER" id="PTHR10639">
    <property type="entry name" value="CLATHRIN LIGHT CHAIN"/>
    <property type="match status" value="1"/>
</dbReference>
<protein>
    <submittedName>
        <fullName evidence="9">Uncharacterized protein</fullName>
    </submittedName>
</protein>
<name>A0AAD9TG46_9ROSI</name>
<evidence type="ECO:0000313" key="10">
    <source>
        <dbReference type="Proteomes" id="UP001280121"/>
    </source>
</evidence>
<accession>A0AAD9TG46</accession>
<keyword evidence="8" id="KW-0812">Transmembrane</keyword>
<keyword evidence="6" id="KW-0168">Coated pit</keyword>
<organism evidence="9 10">
    <name type="scientific">Dipteronia dyeriana</name>
    <dbReference type="NCBI Taxonomy" id="168575"/>
    <lineage>
        <taxon>Eukaryota</taxon>
        <taxon>Viridiplantae</taxon>
        <taxon>Streptophyta</taxon>
        <taxon>Embryophyta</taxon>
        <taxon>Tracheophyta</taxon>
        <taxon>Spermatophyta</taxon>
        <taxon>Magnoliopsida</taxon>
        <taxon>eudicotyledons</taxon>
        <taxon>Gunneridae</taxon>
        <taxon>Pentapetalae</taxon>
        <taxon>rosids</taxon>
        <taxon>malvids</taxon>
        <taxon>Sapindales</taxon>
        <taxon>Sapindaceae</taxon>
        <taxon>Hippocastanoideae</taxon>
        <taxon>Acereae</taxon>
        <taxon>Dipteronia</taxon>
    </lineage>
</organism>
<comment type="function">
    <text evidence="1">Clathrin is the major protein of the polyhedral coat of coated pits and vesicles.</text>
</comment>
<keyword evidence="10" id="KW-1185">Reference proteome</keyword>
<evidence type="ECO:0000256" key="3">
    <source>
        <dbReference type="ARBA" id="ARBA00004277"/>
    </source>
</evidence>
<dbReference type="InterPro" id="IPR000996">
    <property type="entry name" value="Clathrin_L-chain"/>
</dbReference>
<evidence type="ECO:0000256" key="4">
    <source>
        <dbReference type="ARBA" id="ARBA00005263"/>
    </source>
</evidence>
<dbReference type="GO" id="GO:0006886">
    <property type="term" value="P:intracellular protein transport"/>
    <property type="evidence" value="ECO:0007669"/>
    <property type="project" value="InterPro"/>
</dbReference>
<sequence length="164" mass="17763">MSTLTHSVDSFFNGDAAVHVFVSHKSIYSAGSITDWTSFFWVKTEKSSLLFVRFEFSSFLAGFLLFLYLVAIAELLPNEVPTIEKRKVKKDQEKKPSIVVIQGPKPGTPTGLSRMRQLLQKLKHNTPNSTPAAPALSKDAKTSVVAAPSLAAVDATPTDVVAAA</sequence>
<keyword evidence="7" id="KW-0968">Cytoplasmic vesicle</keyword>
<evidence type="ECO:0000256" key="5">
    <source>
        <dbReference type="ARBA" id="ARBA00023136"/>
    </source>
</evidence>
<evidence type="ECO:0000256" key="1">
    <source>
        <dbReference type="ARBA" id="ARBA00003913"/>
    </source>
</evidence>
<gene>
    <name evidence="9" type="ORF">Ddye_029958</name>
</gene>
<evidence type="ECO:0000256" key="8">
    <source>
        <dbReference type="SAM" id="Phobius"/>
    </source>
</evidence>
<comment type="similarity">
    <text evidence="4">Belongs to the clathrin light chain family.</text>
</comment>
<keyword evidence="5 8" id="KW-0472">Membrane</keyword>
<proteinExistence type="inferred from homology"/>
<dbReference type="GO" id="GO:0030132">
    <property type="term" value="C:clathrin coat of coated pit"/>
    <property type="evidence" value="ECO:0007669"/>
    <property type="project" value="InterPro"/>
</dbReference>
<comment type="subcellular location">
    <subcellularLocation>
        <location evidence="2">Cytoplasmic vesicle membrane</location>
        <topology evidence="2">Peripheral membrane protein</topology>
        <orientation evidence="2">Cytoplasmic side</orientation>
    </subcellularLocation>
    <subcellularLocation>
        <location evidence="3">Membrane</location>
        <location evidence="3">Coated pit</location>
        <topology evidence="3">Peripheral membrane protein</topology>
        <orientation evidence="3">Cytoplasmic side</orientation>
    </subcellularLocation>
</comment>
<dbReference type="Proteomes" id="UP001280121">
    <property type="component" value="Unassembled WGS sequence"/>
</dbReference>
<dbReference type="AlphaFoldDB" id="A0AAD9TG46"/>
<dbReference type="GO" id="GO:0030130">
    <property type="term" value="C:clathrin coat of trans-Golgi network vesicle"/>
    <property type="evidence" value="ECO:0007669"/>
    <property type="project" value="InterPro"/>
</dbReference>
<evidence type="ECO:0000256" key="7">
    <source>
        <dbReference type="ARBA" id="ARBA00023329"/>
    </source>
</evidence>
<dbReference type="GO" id="GO:0072583">
    <property type="term" value="P:clathrin-dependent endocytosis"/>
    <property type="evidence" value="ECO:0007669"/>
    <property type="project" value="TreeGrafter"/>
</dbReference>
<dbReference type="EMBL" id="JANJYI010000009">
    <property type="protein sequence ID" value="KAK2635166.1"/>
    <property type="molecule type" value="Genomic_DNA"/>
</dbReference>
<feature type="transmembrane region" description="Helical" evidence="8">
    <location>
        <begin position="56"/>
        <end position="76"/>
    </location>
</feature>
<comment type="caution">
    <text evidence="9">The sequence shown here is derived from an EMBL/GenBank/DDBJ whole genome shotgun (WGS) entry which is preliminary data.</text>
</comment>
<evidence type="ECO:0000313" key="9">
    <source>
        <dbReference type="EMBL" id="KAK2635166.1"/>
    </source>
</evidence>
<evidence type="ECO:0000256" key="6">
    <source>
        <dbReference type="ARBA" id="ARBA00023176"/>
    </source>
</evidence>